<keyword evidence="2" id="KW-1185">Reference proteome</keyword>
<comment type="caution">
    <text evidence="1">The sequence shown here is derived from an EMBL/GenBank/DDBJ whole genome shotgun (WGS) entry which is preliminary data.</text>
</comment>
<organism evidence="1 2">
    <name type="scientific">Mythimna loreyi</name>
    <dbReference type="NCBI Taxonomy" id="667449"/>
    <lineage>
        <taxon>Eukaryota</taxon>
        <taxon>Metazoa</taxon>
        <taxon>Ecdysozoa</taxon>
        <taxon>Arthropoda</taxon>
        <taxon>Hexapoda</taxon>
        <taxon>Insecta</taxon>
        <taxon>Pterygota</taxon>
        <taxon>Neoptera</taxon>
        <taxon>Endopterygota</taxon>
        <taxon>Lepidoptera</taxon>
        <taxon>Glossata</taxon>
        <taxon>Ditrysia</taxon>
        <taxon>Noctuoidea</taxon>
        <taxon>Noctuidae</taxon>
        <taxon>Noctuinae</taxon>
        <taxon>Hadenini</taxon>
        <taxon>Mythimna</taxon>
    </lineage>
</organism>
<dbReference type="Proteomes" id="UP001231649">
    <property type="component" value="Chromosome 19"/>
</dbReference>
<reference evidence="1" key="1">
    <citation type="submission" date="2023-03" db="EMBL/GenBank/DDBJ databases">
        <title>Chromosome-level genomes of two armyworms, Mythimna separata and Mythimna loreyi, provide insights into the biosynthesis and reception of sex pheromones.</title>
        <authorList>
            <person name="Zhao H."/>
        </authorList>
    </citation>
    <scope>NUCLEOTIDE SEQUENCE</scope>
    <source>
        <strain evidence="1">BeijingLab</strain>
    </source>
</reference>
<dbReference type="EMBL" id="CM056795">
    <property type="protein sequence ID" value="KAJ8721052.1"/>
    <property type="molecule type" value="Genomic_DNA"/>
</dbReference>
<sequence>MNFVFLLALCASITIAHPTGNIIVYGDVQKDVEFFSRTFPWIIDNIGGNLYMEYIMLGSGRYSVPQDCALEMLMGNAFLQAQYLRCEAEEYPGEYCLCEAGIAPEYFKQCVANGGFRVGLASERFSELGINISPVIDLGANNTVFGLDDIALLKKICTIFDDATMGDADDATMGDADDATMGDADDATMGDAVDATMGDEDDANLGDADNAKLGDADDATMGDEDDANLGDANDANLGDADNAKLGDADDANLGDADDPNLDDGDDAHDDTEFVAVHYEVTELPIPATE</sequence>
<gene>
    <name evidence="1" type="ORF">PYW08_006517</name>
</gene>
<protein>
    <submittedName>
        <fullName evidence="1">Uncharacterized protein</fullName>
    </submittedName>
</protein>
<evidence type="ECO:0000313" key="1">
    <source>
        <dbReference type="EMBL" id="KAJ8721052.1"/>
    </source>
</evidence>
<name>A0ACC2QNV4_9NEOP</name>
<accession>A0ACC2QNV4</accession>
<evidence type="ECO:0000313" key="2">
    <source>
        <dbReference type="Proteomes" id="UP001231649"/>
    </source>
</evidence>
<proteinExistence type="predicted"/>